<dbReference type="EMBL" id="JBJKTR010000007">
    <property type="protein sequence ID" value="KAL3362628.1"/>
    <property type="molecule type" value="Genomic_DNA"/>
</dbReference>
<comment type="caution">
    <text evidence="1">The sequence shown here is derived from an EMBL/GenBank/DDBJ whole genome shotgun (WGS) entry which is preliminary data.</text>
</comment>
<evidence type="ECO:0000313" key="1">
    <source>
        <dbReference type="EMBL" id="KAL3362628.1"/>
    </source>
</evidence>
<keyword evidence="2" id="KW-1185">Reference proteome</keyword>
<dbReference type="Proteomes" id="UP001627284">
    <property type="component" value="Unassembled WGS sequence"/>
</dbReference>
<proteinExistence type="predicted"/>
<protein>
    <submittedName>
        <fullName evidence="1">Uncharacterized protein</fullName>
    </submittedName>
</protein>
<reference evidence="1 2" key="1">
    <citation type="submission" date="2024-05" db="EMBL/GenBank/DDBJ databases">
        <title>De novo assembly of an allotetraploid wild potato.</title>
        <authorList>
            <person name="Hosaka A.J."/>
        </authorList>
    </citation>
    <scope>NUCLEOTIDE SEQUENCE [LARGE SCALE GENOMIC DNA]</scope>
    <source>
        <tissue evidence="1">Young leaves</tissue>
    </source>
</reference>
<accession>A0ABD2U4R5</accession>
<dbReference type="AlphaFoldDB" id="A0ABD2U4R5"/>
<name>A0ABD2U4R5_9SOLN</name>
<organism evidence="1 2">
    <name type="scientific">Solanum stoloniferum</name>
    <dbReference type="NCBI Taxonomy" id="62892"/>
    <lineage>
        <taxon>Eukaryota</taxon>
        <taxon>Viridiplantae</taxon>
        <taxon>Streptophyta</taxon>
        <taxon>Embryophyta</taxon>
        <taxon>Tracheophyta</taxon>
        <taxon>Spermatophyta</taxon>
        <taxon>Magnoliopsida</taxon>
        <taxon>eudicotyledons</taxon>
        <taxon>Gunneridae</taxon>
        <taxon>Pentapetalae</taxon>
        <taxon>asterids</taxon>
        <taxon>lamiids</taxon>
        <taxon>Solanales</taxon>
        <taxon>Solanaceae</taxon>
        <taxon>Solanoideae</taxon>
        <taxon>Solaneae</taxon>
        <taxon>Solanum</taxon>
    </lineage>
</organism>
<sequence>TNFTTINAMKILVLVSWLCLIIFLKTLPYSSCTFIPKSTNNELILQNENKEKIANDTLMLDSTSTKSNKVEDKHIHKIVHQRRGAYGGPDLLRKGPKKNGANNYKYERPILMSSLLFSLLIAFTL</sequence>
<gene>
    <name evidence="1" type="ORF">AABB24_012107</name>
</gene>
<evidence type="ECO:0000313" key="2">
    <source>
        <dbReference type="Proteomes" id="UP001627284"/>
    </source>
</evidence>
<feature type="non-terminal residue" evidence="1">
    <location>
        <position position="1"/>
    </location>
</feature>